<evidence type="ECO:0000259" key="7">
    <source>
        <dbReference type="PROSITE" id="PS50885"/>
    </source>
</evidence>
<dbReference type="GO" id="GO:0004888">
    <property type="term" value="F:transmembrane signaling receptor activity"/>
    <property type="evidence" value="ECO:0007669"/>
    <property type="project" value="InterPro"/>
</dbReference>
<evidence type="ECO:0000256" key="4">
    <source>
        <dbReference type="PROSITE-ProRule" id="PRU00284"/>
    </source>
</evidence>
<evidence type="ECO:0000313" key="8">
    <source>
        <dbReference type="EMBL" id="KFB67257.1"/>
    </source>
</evidence>
<dbReference type="RefSeq" id="WP_034928179.1">
    <property type="nucleotide sequence ID" value="NZ_JDSS02000031.1"/>
</dbReference>
<dbReference type="GO" id="GO:0007165">
    <property type="term" value="P:signal transduction"/>
    <property type="evidence" value="ECO:0007669"/>
    <property type="project" value="UniProtKB-KW"/>
</dbReference>
<evidence type="ECO:0000256" key="3">
    <source>
        <dbReference type="ARBA" id="ARBA00029447"/>
    </source>
</evidence>
<dbReference type="Pfam" id="PF17201">
    <property type="entry name" value="Cache_3-Cache_2"/>
    <property type="match status" value="1"/>
</dbReference>
<dbReference type="InterPro" id="IPR003660">
    <property type="entry name" value="HAMP_dom"/>
</dbReference>
<dbReference type="Pfam" id="PF00015">
    <property type="entry name" value="MCPsignal"/>
    <property type="match status" value="1"/>
</dbReference>
<dbReference type="CDD" id="cd06225">
    <property type="entry name" value="HAMP"/>
    <property type="match status" value="1"/>
</dbReference>
<dbReference type="Gene3D" id="1.10.287.950">
    <property type="entry name" value="Methyl-accepting chemotaxis protein"/>
    <property type="match status" value="1"/>
</dbReference>
<accession>A0A084XXR3</accession>
<keyword evidence="5" id="KW-0812">Transmembrane</keyword>
<evidence type="ECO:0000313" key="9">
    <source>
        <dbReference type="Proteomes" id="UP000019812"/>
    </source>
</evidence>
<comment type="caution">
    <text evidence="8">The sequence shown here is derived from an EMBL/GenBank/DDBJ whole genome shotgun (WGS) entry which is preliminary data.</text>
</comment>
<dbReference type="PANTHER" id="PTHR32089">
    <property type="entry name" value="METHYL-ACCEPTING CHEMOTAXIS PROTEIN MCPB"/>
    <property type="match status" value="1"/>
</dbReference>
<proteinExistence type="inferred from homology"/>
<dbReference type="AlphaFoldDB" id="A0A084XXR3"/>
<evidence type="ECO:0008006" key="10">
    <source>
        <dbReference type="Google" id="ProtNLM"/>
    </source>
</evidence>
<feature type="transmembrane region" description="Helical" evidence="5">
    <location>
        <begin position="320"/>
        <end position="343"/>
    </location>
</feature>
<dbReference type="PROSITE" id="PS50885">
    <property type="entry name" value="HAMP"/>
    <property type="match status" value="1"/>
</dbReference>
<comment type="subcellular location">
    <subcellularLocation>
        <location evidence="1">Membrane</location>
    </subcellularLocation>
</comment>
<gene>
    <name evidence="8" type="ORF">CAPSK01_003375</name>
</gene>
<keyword evidence="5" id="KW-1133">Transmembrane helix</keyword>
<dbReference type="PROSITE" id="PS50111">
    <property type="entry name" value="CHEMOTAXIS_TRANSDUC_2"/>
    <property type="match status" value="1"/>
</dbReference>
<dbReference type="SMART" id="SM00304">
    <property type="entry name" value="HAMP"/>
    <property type="match status" value="1"/>
</dbReference>
<dbReference type="Gene3D" id="3.30.450.20">
    <property type="entry name" value="PAS domain"/>
    <property type="match status" value="1"/>
</dbReference>
<evidence type="ECO:0000256" key="1">
    <source>
        <dbReference type="ARBA" id="ARBA00004370"/>
    </source>
</evidence>
<name>A0A084XXR3_9PROT</name>
<dbReference type="GO" id="GO:0006935">
    <property type="term" value="P:chemotaxis"/>
    <property type="evidence" value="ECO:0007669"/>
    <property type="project" value="InterPro"/>
</dbReference>
<dbReference type="InterPro" id="IPR029151">
    <property type="entry name" value="Sensor-like_sf"/>
</dbReference>
<evidence type="ECO:0000256" key="2">
    <source>
        <dbReference type="ARBA" id="ARBA00023224"/>
    </source>
</evidence>
<dbReference type="InterPro" id="IPR033462">
    <property type="entry name" value="Cache_3-Cache_2"/>
</dbReference>
<feature type="domain" description="Methyl-accepting transducer" evidence="6">
    <location>
        <begin position="404"/>
        <end position="640"/>
    </location>
</feature>
<dbReference type="SUPFAM" id="SSF58104">
    <property type="entry name" value="Methyl-accepting chemotaxis protein (MCP) signaling domain"/>
    <property type="match status" value="1"/>
</dbReference>
<dbReference type="GO" id="GO:0016020">
    <property type="term" value="C:membrane"/>
    <property type="evidence" value="ECO:0007669"/>
    <property type="project" value="UniProtKB-SubCell"/>
</dbReference>
<dbReference type="InterPro" id="IPR004089">
    <property type="entry name" value="MCPsignal_dom"/>
</dbReference>
<sequence length="676" mass="71954">MRIHDVDLAKKLPAIVAAILATAIVLAVGAFAHALKTGLEASEIEHLQREVRLINDGIAAFNQSVEEGARRIGRVFAAEYDGPFSLTTDGGTAVPVLRSGERVVNGDHAPADRLLGKTGAVSSVFVLKGGEFIRVATSIKNEQGERAVGSTLAASHPATGRLLAGQDWTGRATLFGKEWMAHYWPVKSVSGEVIGCMAIAVDFNDGYAALKERLKKVKIGSTGYVYVVDSQPGNNLGSFVIHPALEKKNVFDTRSADGQAIFRDMLENKNGLLRYQWLNKEANESAPREKIAVYESYAPWHWIVAAGSYTEEFMGLSRTLVFWVSVGAVGVLIGLNIALFFVIRNLVTRPLARLTRSLAELASGNGDLTARISVAGRDEVGRVGTTFNTFLDSLQGMVKRTAETANEVSSAAQQLAGVTETVNQSINAQNGAASSTAAAVEQMAVSIASVSDSAAAVRDQAQHSLEETNRGNSELKAVVSELHEVGTAVQRITQTVHGFVESVASITALTHEVKEIADQTNLLALNAAIEAARAGESGRGFAVVADEVRKLAEKSTRSAQEIDKVTAHLGLQSETVDGDVRKGQTALQTGLENLKQVSTRLDQASQTVSTASSGVSGITEAVNEQRSASGEIAQHVDKIARMSDESCAALADAKASVQRLNQLAATLTDQVRRFKV</sequence>
<evidence type="ECO:0000259" key="6">
    <source>
        <dbReference type="PROSITE" id="PS50111"/>
    </source>
</evidence>
<dbReference type="CDD" id="cd12912">
    <property type="entry name" value="PDC2_MCP_like"/>
    <property type="match status" value="1"/>
</dbReference>
<keyword evidence="2 4" id="KW-0807">Transducer</keyword>
<dbReference type="SUPFAM" id="SSF103190">
    <property type="entry name" value="Sensory domain-like"/>
    <property type="match status" value="1"/>
</dbReference>
<protein>
    <recommendedName>
        <fullName evidence="10">Methyl-accepting chemotaxis protein</fullName>
    </recommendedName>
</protein>
<organism evidence="8 9">
    <name type="scientific">Candidatus Accumulibacter vicinus</name>
    <dbReference type="NCBI Taxonomy" id="2954382"/>
    <lineage>
        <taxon>Bacteria</taxon>
        <taxon>Pseudomonadati</taxon>
        <taxon>Pseudomonadota</taxon>
        <taxon>Betaproteobacteria</taxon>
        <taxon>Candidatus Accumulibacter</taxon>
    </lineage>
</organism>
<dbReference type="PANTHER" id="PTHR32089:SF112">
    <property type="entry name" value="LYSOZYME-LIKE PROTEIN-RELATED"/>
    <property type="match status" value="1"/>
</dbReference>
<feature type="domain" description="HAMP" evidence="7">
    <location>
        <begin position="345"/>
        <end position="399"/>
    </location>
</feature>
<feature type="transmembrane region" description="Helical" evidence="5">
    <location>
        <begin position="12"/>
        <end position="35"/>
    </location>
</feature>
<dbReference type="EMBL" id="JDSS02000031">
    <property type="protein sequence ID" value="KFB67257.1"/>
    <property type="molecule type" value="Genomic_DNA"/>
</dbReference>
<reference evidence="8 9" key="1">
    <citation type="submission" date="2014-07" db="EMBL/GenBank/DDBJ databases">
        <title>Expanding our view of genomic diversity in Candidatus Accumulibacter clades.</title>
        <authorList>
            <person name="Skennerton C.T."/>
            <person name="Barr J.J."/>
            <person name="Slater F.R."/>
            <person name="Bond P.L."/>
            <person name="Tyson G.W."/>
        </authorList>
    </citation>
    <scope>NUCLEOTIDE SEQUENCE [LARGE SCALE GENOMIC DNA]</scope>
    <source>
        <strain evidence="9">SK-01</strain>
    </source>
</reference>
<dbReference type="Proteomes" id="UP000019812">
    <property type="component" value="Unassembled WGS sequence"/>
</dbReference>
<comment type="similarity">
    <text evidence="3">Belongs to the methyl-accepting chemotaxis (MCP) protein family.</text>
</comment>
<dbReference type="SMART" id="SM00283">
    <property type="entry name" value="MA"/>
    <property type="match status" value="1"/>
</dbReference>
<evidence type="ECO:0000256" key="5">
    <source>
        <dbReference type="SAM" id="Phobius"/>
    </source>
</evidence>
<dbReference type="STRING" id="1457154.CAPSK01_003375"/>
<dbReference type="CDD" id="cd11386">
    <property type="entry name" value="MCP_signal"/>
    <property type="match status" value="1"/>
</dbReference>
<dbReference type="FunFam" id="1.10.287.950:FF:000001">
    <property type="entry name" value="Methyl-accepting chemotaxis sensory transducer"/>
    <property type="match status" value="1"/>
</dbReference>
<keyword evidence="5" id="KW-0472">Membrane</keyword>
<dbReference type="PRINTS" id="PR00260">
    <property type="entry name" value="CHEMTRNSDUCR"/>
</dbReference>
<dbReference type="Pfam" id="PF00672">
    <property type="entry name" value="HAMP"/>
    <property type="match status" value="1"/>
</dbReference>
<dbReference type="InterPro" id="IPR004090">
    <property type="entry name" value="Chemotax_Me-accpt_rcpt"/>
</dbReference>